<dbReference type="InterPro" id="IPR027417">
    <property type="entry name" value="P-loop_NTPase"/>
</dbReference>
<dbReference type="GO" id="GO:0005524">
    <property type="term" value="F:ATP binding"/>
    <property type="evidence" value="ECO:0007669"/>
    <property type="project" value="InterPro"/>
</dbReference>
<dbReference type="Pfam" id="PF00406">
    <property type="entry name" value="ADK"/>
    <property type="match status" value="1"/>
</dbReference>
<keyword evidence="1" id="KW-0808">Transferase</keyword>
<protein>
    <recommendedName>
        <fullName evidence="5">Adenylate kinase active site lid domain-containing protein</fullName>
    </recommendedName>
</protein>
<dbReference type="InterPro" id="IPR000850">
    <property type="entry name" value="Adenylat/UMP-CMP_kin"/>
</dbReference>
<dbReference type="HAMAP" id="MF_00235">
    <property type="entry name" value="Adenylate_kinase_Adk"/>
    <property type="match status" value="1"/>
</dbReference>
<dbReference type="InterPro" id="IPR033690">
    <property type="entry name" value="Adenylat_kinase_CS"/>
</dbReference>
<dbReference type="EMBL" id="UINC01203718">
    <property type="protein sequence ID" value="SVE24105.1"/>
    <property type="molecule type" value="Genomic_DNA"/>
</dbReference>
<dbReference type="PROSITE" id="PS00113">
    <property type="entry name" value="ADENYLATE_KINASE"/>
    <property type="match status" value="1"/>
</dbReference>
<name>A0A383BXU8_9ZZZZ</name>
<dbReference type="PANTHER" id="PTHR23359">
    <property type="entry name" value="NUCLEOTIDE KINASE"/>
    <property type="match status" value="1"/>
</dbReference>
<evidence type="ECO:0008006" key="5">
    <source>
        <dbReference type="Google" id="ProtNLM"/>
    </source>
</evidence>
<sequence length="129" mass="14574">MNVILFGPPGAGKGTQADNIARVFNLHKVSTGDLLRDEIKNKTDLGKKIKSIVDKGLFVSDSVINNLIINPLSHKKFHNRLIFDGYPRNLNQAKNLDLLIKKHDQKISYVFSLNVDKELLIKRILGRQT</sequence>
<proteinExistence type="inferred from homology"/>
<reference evidence="4" key="1">
    <citation type="submission" date="2018-05" db="EMBL/GenBank/DDBJ databases">
        <authorList>
            <person name="Lanie J.A."/>
            <person name="Ng W.-L."/>
            <person name="Kazmierczak K.M."/>
            <person name="Andrzejewski T.M."/>
            <person name="Davidsen T.M."/>
            <person name="Wayne K.J."/>
            <person name="Tettelin H."/>
            <person name="Glass J.I."/>
            <person name="Rusch D."/>
            <person name="Podicherti R."/>
            <person name="Tsui H.-C.T."/>
            <person name="Winkler M.E."/>
        </authorList>
    </citation>
    <scope>NUCLEOTIDE SEQUENCE</scope>
</reference>
<dbReference type="CDD" id="cd01428">
    <property type="entry name" value="ADK"/>
    <property type="match status" value="1"/>
</dbReference>
<keyword evidence="3" id="KW-0418">Kinase</keyword>
<dbReference type="AlphaFoldDB" id="A0A383BXU8"/>
<dbReference type="GO" id="GO:0019205">
    <property type="term" value="F:nucleobase-containing compound kinase activity"/>
    <property type="evidence" value="ECO:0007669"/>
    <property type="project" value="InterPro"/>
</dbReference>
<keyword evidence="2" id="KW-0547">Nucleotide-binding</keyword>
<evidence type="ECO:0000256" key="1">
    <source>
        <dbReference type="ARBA" id="ARBA00022679"/>
    </source>
</evidence>
<dbReference type="PRINTS" id="PR00094">
    <property type="entry name" value="ADENYLTKNASE"/>
</dbReference>
<evidence type="ECO:0000313" key="4">
    <source>
        <dbReference type="EMBL" id="SVE24105.1"/>
    </source>
</evidence>
<evidence type="ECO:0000256" key="2">
    <source>
        <dbReference type="ARBA" id="ARBA00022741"/>
    </source>
</evidence>
<evidence type="ECO:0000256" key="3">
    <source>
        <dbReference type="ARBA" id="ARBA00022777"/>
    </source>
</evidence>
<feature type="non-terminal residue" evidence="4">
    <location>
        <position position="129"/>
    </location>
</feature>
<organism evidence="4">
    <name type="scientific">marine metagenome</name>
    <dbReference type="NCBI Taxonomy" id="408172"/>
    <lineage>
        <taxon>unclassified sequences</taxon>
        <taxon>metagenomes</taxon>
        <taxon>ecological metagenomes</taxon>
    </lineage>
</organism>
<dbReference type="GO" id="GO:0006139">
    <property type="term" value="P:nucleobase-containing compound metabolic process"/>
    <property type="evidence" value="ECO:0007669"/>
    <property type="project" value="InterPro"/>
</dbReference>
<gene>
    <name evidence="4" type="ORF">METZ01_LOCUS476959</name>
</gene>
<dbReference type="SUPFAM" id="SSF52540">
    <property type="entry name" value="P-loop containing nucleoside triphosphate hydrolases"/>
    <property type="match status" value="1"/>
</dbReference>
<dbReference type="Gene3D" id="3.40.50.300">
    <property type="entry name" value="P-loop containing nucleotide triphosphate hydrolases"/>
    <property type="match status" value="1"/>
</dbReference>
<accession>A0A383BXU8</accession>